<keyword evidence="1" id="KW-0472">Membrane</keyword>
<dbReference type="EMBL" id="KV442041">
    <property type="protein sequence ID" value="OAQ29444.1"/>
    <property type="molecule type" value="Genomic_DNA"/>
</dbReference>
<evidence type="ECO:0000313" key="3">
    <source>
        <dbReference type="Proteomes" id="UP000078512"/>
    </source>
</evidence>
<keyword evidence="1" id="KW-1133">Transmembrane helix</keyword>
<name>A0A197JYW5_9FUNG</name>
<dbReference type="OrthoDB" id="2420752at2759"/>
<accession>A0A197JYW5</accession>
<feature type="transmembrane region" description="Helical" evidence="1">
    <location>
        <begin position="50"/>
        <end position="71"/>
    </location>
</feature>
<dbReference type="AlphaFoldDB" id="A0A197JYW5"/>
<feature type="transmembrane region" description="Helical" evidence="1">
    <location>
        <begin position="83"/>
        <end position="101"/>
    </location>
</feature>
<protein>
    <submittedName>
        <fullName evidence="2">Uncharacterized protein</fullName>
    </submittedName>
</protein>
<organism evidence="2 3">
    <name type="scientific">Linnemannia elongata AG-77</name>
    <dbReference type="NCBI Taxonomy" id="1314771"/>
    <lineage>
        <taxon>Eukaryota</taxon>
        <taxon>Fungi</taxon>
        <taxon>Fungi incertae sedis</taxon>
        <taxon>Mucoromycota</taxon>
        <taxon>Mortierellomycotina</taxon>
        <taxon>Mortierellomycetes</taxon>
        <taxon>Mortierellales</taxon>
        <taxon>Mortierellaceae</taxon>
        <taxon>Linnemannia</taxon>
    </lineage>
</organism>
<feature type="transmembrane region" description="Helical" evidence="1">
    <location>
        <begin position="7"/>
        <end position="30"/>
    </location>
</feature>
<sequence>MTPAIFGLRLVMVFVALVNFSITIAFYAYLIPLINKVPDGFDSSQEAYEFYWGDYAIIIASVVLLIAYLYSIWGKKAHISNKYARAVLMLLPALFLIGVQLRQVDLTIKFAKMVNESRPSSALQIEPFSCANSDGSVDAKCSLMMSHIFVPVVTGFFTIIEVAVTLFRGSLQPTPADNIEIK</sequence>
<keyword evidence="3" id="KW-1185">Reference proteome</keyword>
<evidence type="ECO:0000256" key="1">
    <source>
        <dbReference type="SAM" id="Phobius"/>
    </source>
</evidence>
<keyword evidence="1" id="KW-0812">Transmembrane</keyword>
<proteinExistence type="predicted"/>
<evidence type="ECO:0000313" key="2">
    <source>
        <dbReference type="EMBL" id="OAQ29444.1"/>
    </source>
</evidence>
<reference evidence="2 3" key="1">
    <citation type="submission" date="2016-05" db="EMBL/GenBank/DDBJ databases">
        <title>Genome sequencing reveals origins of a unique bacterial endosymbiosis in the earliest lineages of terrestrial Fungi.</title>
        <authorList>
            <consortium name="DOE Joint Genome Institute"/>
            <person name="Uehling J."/>
            <person name="Gryganskyi A."/>
            <person name="Hameed K."/>
            <person name="Tschaplinski T."/>
            <person name="Misztal P."/>
            <person name="Wu S."/>
            <person name="Desiro A."/>
            <person name="Vande Pol N."/>
            <person name="Du Z.-Y."/>
            <person name="Zienkiewicz A."/>
            <person name="Zienkiewicz K."/>
            <person name="Morin E."/>
            <person name="Tisserant E."/>
            <person name="Splivallo R."/>
            <person name="Hainaut M."/>
            <person name="Henrissat B."/>
            <person name="Ohm R."/>
            <person name="Kuo A."/>
            <person name="Yan J."/>
            <person name="Lipzen A."/>
            <person name="Nolan M."/>
            <person name="Labutti K."/>
            <person name="Barry K."/>
            <person name="Goldstein A."/>
            <person name="Labbe J."/>
            <person name="Schadt C."/>
            <person name="Tuskan G."/>
            <person name="Grigoriev I."/>
            <person name="Martin F."/>
            <person name="Vilgalys R."/>
            <person name="Bonito G."/>
        </authorList>
    </citation>
    <scope>NUCLEOTIDE SEQUENCE [LARGE SCALE GENOMIC DNA]</scope>
    <source>
        <strain evidence="2 3">AG-77</strain>
    </source>
</reference>
<feature type="transmembrane region" description="Helical" evidence="1">
    <location>
        <begin position="148"/>
        <end position="167"/>
    </location>
</feature>
<gene>
    <name evidence="2" type="ORF">K457DRAFT_19248</name>
</gene>
<dbReference type="Proteomes" id="UP000078512">
    <property type="component" value="Unassembled WGS sequence"/>
</dbReference>